<comment type="similarity">
    <text evidence="2 8 9">Belongs to the dihydrofolate reductase family.</text>
</comment>
<dbReference type="InterPro" id="IPR012259">
    <property type="entry name" value="DHFR"/>
</dbReference>
<dbReference type="PROSITE" id="PS51330">
    <property type="entry name" value="DHFR_2"/>
    <property type="match status" value="1"/>
</dbReference>
<dbReference type="UniPathway" id="UPA00077">
    <property type="reaction ID" value="UER00158"/>
</dbReference>
<protein>
    <recommendedName>
        <fullName evidence="3 8">Dihydrofolate reductase</fullName>
        <ecNumber evidence="3 8">1.5.1.3</ecNumber>
    </recommendedName>
</protein>
<dbReference type="GO" id="GO:0046452">
    <property type="term" value="P:dihydrofolate metabolic process"/>
    <property type="evidence" value="ECO:0007669"/>
    <property type="project" value="TreeGrafter"/>
</dbReference>
<evidence type="ECO:0000256" key="4">
    <source>
        <dbReference type="ARBA" id="ARBA00022563"/>
    </source>
</evidence>
<comment type="function">
    <text evidence="7 8">Key enzyme in folate metabolism. Catalyzes an essential reaction for de novo glycine and purine synthesis, and for DNA precursor synthesis.</text>
</comment>
<dbReference type="InterPro" id="IPR017925">
    <property type="entry name" value="DHFR_CS"/>
</dbReference>
<comment type="pathway">
    <text evidence="1 8">Cofactor biosynthesis; tetrahydrofolate biosynthesis; 5,6,7,8-tetrahydrofolate from 7,8-dihydrofolate: step 1/1.</text>
</comment>
<dbReference type="AlphaFoldDB" id="A0A3L7AFT6"/>
<dbReference type="OrthoDB" id="9804315at2"/>
<dbReference type="SUPFAM" id="SSF53597">
    <property type="entry name" value="Dihydrofolate reductase-like"/>
    <property type="match status" value="1"/>
</dbReference>
<evidence type="ECO:0000256" key="1">
    <source>
        <dbReference type="ARBA" id="ARBA00004903"/>
    </source>
</evidence>
<dbReference type="GO" id="GO:0046654">
    <property type="term" value="P:tetrahydrofolate biosynthetic process"/>
    <property type="evidence" value="ECO:0007669"/>
    <property type="project" value="UniProtKB-UniPathway"/>
</dbReference>
<evidence type="ECO:0000256" key="3">
    <source>
        <dbReference type="ARBA" id="ARBA00012856"/>
    </source>
</evidence>
<dbReference type="PANTHER" id="PTHR48069:SF3">
    <property type="entry name" value="DIHYDROFOLATE REDUCTASE"/>
    <property type="match status" value="1"/>
</dbReference>
<evidence type="ECO:0000256" key="9">
    <source>
        <dbReference type="RuleBase" id="RU004474"/>
    </source>
</evidence>
<reference evidence="11 12" key="1">
    <citation type="submission" date="2018-10" db="EMBL/GenBank/DDBJ databases">
        <title>Xanthobacter tagetidis genome sequencing and assembly.</title>
        <authorList>
            <person name="Maclea K.S."/>
            <person name="Goen A.E."/>
            <person name="Fatima S.A."/>
        </authorList>
    </citation>
    <scope>NUCLEOTIDE SEQUENCE [LARGE SCALE GENOMIC DNA]</scope>
    <source>
        <strain evidence="11 12">ATCC 700314</strain>
    </source>
</reference>
<keyword evidence="6 8" id="KW-0560">Oxidoreductase</keyword>
<evidence type="ECO:0000313" key="12">
    <source>
        <dbReference type="Proteomes" id="UP000269692"/>
    </source>
</evidence>
<evidence type="ECO:0000256" key="6">
    <source>
        <dbReference type="ARBA" id="ARBA00023002"/>
    </source>
</evidence>
<dbReference type="RefSeq" id="WP_121623132.1">
    <property type="nucleotide sequence ID" value="NZ_JACIIW010000002.1"/>
</dbReference>
<comment type="catalytic activity">
    <reaction evidence="8">
        <text>(6S)-5,6,7,8-tetrahydrofolate + NADP(+) = 7,8-dihydrofolate + NADPH + H(+)</text>
        <dbReference type="Rhea" id="RHEA:15009"/>
        <dbReference type="ChEBI" id="CHEBI:15378"/>
        <dbReference type="ChEBI" id="CHEBI:57451"/>
        <dbReference type="ChEBI" id="CHEBI:57453"/>
        <dbReference type="ChEBI" id="CHEBI:57783"/>
        <dbReference type="ChEBI" id="CHEBI:58349"/>
        <dbReference type="EC" id="1.5.1.3"/>
    </reaction>
</comment>
<evidence type="ECO:0000259" key="10">
    <source>
        <dbReference type="PROSITE" id="PS51330"/>
    </source>
</evidence>
<dbReference type="GO" id="GO:0046655">
    <property type="term" value="P:folic acid metabolic process"/>
    <property type="evidence" value="ECO:0007669"/>
    <property type="project" value="TreeGrafter"/>
</dbReference>
<keyword evidence="4 8" id="KW-0554">One-carbon metabolism</keyword>
<dbReference type="GO" id="GO:0004146">
    <property type="term" value="F:dihydrofolate reductase activity"/>
    <property type="evidence" value="ECO:0007669"/>
    <property type="project" value="UniProtKB-EC"/>
</dbReference>
<dbReference type="EMBL" id="RCTF01000006">
    <property type="protein sequence ID" value="RLP79117.1"/>
    <property type="molecule type" value="Genomic_DNA"/>
</dbReference>
<dbReference type="PANTHER" id="PTHR48069">
    <property type="entry name" value="DIHYDROFOLATE REDUCTASE"/>
    <property type="match status" value="1"/>
</dbReference>
<dbReference type="Pfam" id="PF00186">
    <property type="entry name" value="DHFR_1"/>
    <property type="match status" value="1"/>
</dbReference>
<dbReference type="GO" id="GO:0005829">
    <property type="term" value="C:cytosol"/>
    <property type="evidence" value="ECO:0007669"/>
    <property type="project" value="TreeGrafter"/>
</dbReference>
<evidence type="ECO:0000256" key="5">
    <source>
        <dbReference type="ARBA" id="ARBA00022857"/>
    </source>
</evidence>
<dbReference type="PROSITE" id="PS00075">
    <property type="entry name" value="DHFR_1"/>
    <property type="match status" value="1"/>
</dbReference>
<name>A0A3L7AFT6_9HYPH</name>
<dbReference type="PRINTS" id="PR00070">
    <property type="entry name" value="DHFR"/>
</dbReference>
<gene>
    <name evidence="11" type="ORF">D9R14_09800</name>
</gene>
<dbReference type="InterPro" id="IPR001796">
    <property type="entry name" value="DHFR_dom"/>
</dbReference>
<dbReference type="InterPro" id="IPR024072">
    <property type="entry name" value="DHFR-like_dom_sf"/>
</dbReference>
<feature type="domain" description="DHFR" evidence="10">
    <location>
        <begin position="3"/>
        <end position="168"/>
    </location>
</feature>
<organism evidence="11 12">
    <name type="scientific">Xanthobacter tagetidis</name>
    <dbReference type="NCBI Taxonomy" id="60216"/>
    <lineage>
        <taxon>Bacteria</taxon>
        <taxon>Pseudomonadati</taxon>
        <taxon>Pseudomonadota</taxon>
        <taxon>Alphaproteobacteria</taxon>
        <taxon>Hyphomicrobiales</taxon>
        <taxon>Xanthobacteraceae</taxon>
        <taxon>Xanthobacter</taxon>
    </lineage>
</organism>
<accession>A0A3L7AFT6</accession>
<dbReference type="PIRSF" id="PIRSF000194">
    <property type="entry name" value="DHFR"/>
    <property type="match status" value="1"/>
</dbReference>
<dbReference type="Proteomes" id="UP000269692">
    <property type="component" value="Unassembled WGS sequence"/>
</dbReference>
<dbReference type="Gene3D" id="3.40.430.10">
    <property type="entry name" value="Dihydrofolate Reductase, subunit A"/>
    <property type="match status" value="1"/>
</dbReference>
<keyword evidence="5 8" id="KW-0521">NADP</keyword>
<dbReference type="GO" id="GO:0006730">
    <property type="term" value="P:one-carbon metabolic process"/>
    <property type="evidence" value="ECO:0007669"/>
    <property type="project" value="UniProtKB-KW"/>
</dbReference>
<dbReference type="GO" id="GO:0050661">
    <property type="term" value="F:NADP binding"/>
    <property type="evidence" value="ECO:0007669"/>
    <property type="project" value="InterPro"/>
</dbReference>
<dbReference type="CDD" id="cd00209">
    <property type="entry name" value="DHFR"/>
    <property type="match status" value="1"/>
</dbReference>
<keyword evidence="12" id="KW-1185">Reference proteome</keyword>
<evidence type="ECO:0000256" key="7">
    <source>
        <dbReference type="ARBA" id="ARBA00025067"/>
    </source>
</evidence>
<proteinExistence type="inferred from homology"/>
<evidence type="ECO:0000313" key="11">
    <source>
        <dbReference type="EMBL" id="RLP79117.1"/>
    </source>
</evidence>
<evidence type="ECO:0000256" key="8">
    <source>
        <dbReference type="PIRNR" id="PIRNR000194"/>
    </source>
</evidence>
<sequence length="172" mass="18660">MRPLALVVAVAENGVIGRDSDLPWRLPSDLKHFRALTWGKPIVMGRRTFQSIGKPLPGRTSVVVSADPSFAPPEGVLTGRNLAEALALAEDAAAAMGAQEISIIGGHRLFAETLPLARTLHLTEVHGRPEGDVFFPSVESADWRETAREGPLQGPKDDMAFSYVTLERRRQG</sequence>
<evidence type="ECO:0000256" key="2">
    <source>
        <dbReference type="ARBA" id="ARBA00009539"/>
    </source>
</evidence>
<comment type="caution">
    <text evidence="11">The sequence shown here is derived from an EMBL/GenBank/DDBJ whole genome shotgun (WGS) entry which is preliminary data.</text>
</comment>
<dbReference type="EC" id="1.5.1.3" evidence="3 8"/>